<dbReference type="VEuPathDB" id="FungiDB:RhiirFUN_016696"/>
<reference evidence="2 3" key="1">
    <citation type="submission" date="2017-10" db="EMBL/GenBank/DDBJ databases">
        <title>Extensive intraspecific genome diversity in a model arbuscular mycorrhizal fungus.</title>
        <authorList>
            <person name="Chen E.C.H."/>
            <person name="Morin E."/>
            <person name="Baudet D."/>
            <person name="Noel J."/>
            <person name="Ndikumana S."/>
            <person name="Charron P."/>
            <person name="St-Onge C."/>
            <person name="Giorgi J."/>
            <person name="Grigoriev I.V."/>
            <person name="Roux C."/>
            <person name="Martin F.M."/>
            <person name="Corradi N."/>
        </authorList>
    </citation>
    <scope>NUCLEOTIDE SEQUENCE [LARGE SCALE GENOMIC DNA]</scope>
    <source>
        <strain evidence="2 3">A1</strain>
    </source>
</reference>
<evidence type="ECO:0000256" key="1">
    <source>
        <dbReference type="SAM" id="MobiDB-lite"/>
    </source>
</evidence>
<sequence>MANLTTTIAIMISMKNKIFLGASRQGSGKASRHPLNKKTPQASDPLKSSYNNFKLLV</sequence>
<feature type="compositionally biased region" description="Polar residues" evidence="1">
    <location>
        <begin position="38"/>
        <end position="51"/>
    </location>
</feature>
<proteinExistence type="predicted"/>
<dbReference type="AlphaFoldDB" id="A0A2N0R5K3"/>
<protein>
    <submittedName>
        <fullName evidence="2">Uncharacterized protein</fullName>
    </submittedName>
</protein>
<evidence type="ECO:0000313" key="2">
    <source>
        <dbReference type="EMBL" id="PKC58592.1"/>
    </source>
</evidence>
<name>A0A2N0R5K3_9GLOM</name>
<gene>
    <name evidence="2" type="ORF">RhiirA1_470733</name>
</gene>
<evidence type="ECO:0000313" key="3">
    <source>
        <dbReference type="Proteomes" id="UP000232688"/>
    </source>
</evidence>
<dbReference type="VEuPathDB" id="FungiDB:RhiirA1_470733"/>
<dbReference type="Proteomes" id="UP000232688">
    <property type="component" value="Unassembled WGS sequence"/>
</dbReference>
<comment type="caution">
    <text evidence="2">The sequence shown here is derived from an EMBL/GenBank/DDBJ whole genome shotgun (WGS) entry which is preliminary data.</text>
</comment>
<organism evidence="2 3">
    <name type="scientific">Rhizophagus irregularis</name>
    <dbReference type="NCBI Taxonomy" id="588596"/>
    <lineage>
        <taxon>Eukaryota</taxon>
        <taxon>Fungi</taxon>
        <taxon>Fungi incertae sedis</taxon>
        <taxon>Mucoromycota</taxon>
        <taxon>Glomeromycotina</taxon>
        <taxon>Glomeromycetes</taxon>
        <taxon>Glomerales</taxon>
        <taxon>Glomeraceae</taxon>
        <taxon>Rhizophagus</taxon>
    </lineage>
</organism>
<dbReference type="EMBL" id="LLXH01001507">
    <property type="protein sequence ID" value="PKC58592.1"/>
    <property type="molecule type" value="Genomic_DNA"/>
</dbReference>
<accession>A0A2N0R5K3</accession>
<reference evidence="2 3" key="2">
    <citation type="submission" date="2017-10" db="EMBL/GenBank/DDBJ databases">
        <title>Genome analyses suggest a sexual origin of heterokaryosis in a supposedly ancient asexual fungus.</title>
        <authorList>
            <person name="Corradi N."/>
            <person name="Sedzielewska K."/>
            <person name="Noel J."/>
            <person name="Charron P."/>
            <person name="Farinelli L."/>
            <person name="Marton T."/>
            <person name="Kruger M."/>
            <person name="Pelin A."/>
            <person name="Brachmann A."/>
            <person name="Corradi N."/>
        </authorList>
    </citation>
    <scope>NUCLEOTIDE SEQUENCE [LARGE SCALE GENOMIC DNA]</scope>
    <source>
        <strain evidence="2 3">A1</strain>
    </source>
</reference>
<feature type="region of interest" description="Disordered" evidence="1">
    <location>
        <begin position="23"/>
        <end position="51"/>
    </location>
</feature>